<sequence>MTPRLTRLLALVVPVVLCGTLAAVAPTYAGAARKASVDERRSVTVKWDAQKHRKRTKVYQKSADVPGIGSVDLVCQPKSTMIRLAANDRDNETQMWLAKFETKDGSNRVAVKNVRIYRYATAADDGTGGTGRRAHEGLNQKSPIEDYANGSAVGVISQRPGRDRNGGGTMSTPATAFKLSWYWERFAYPGYQFCKMKLTLLTNTDQQFGLSWHGNDEAATASTSTSDIAGFGQVDLTCEPGKNADQTVAFRPDVADSSLEYDLIQGEGSTDDPDVYDHVEGPDYDPVTGLVGPIDLPRNGMMRLEWTVGGVTKTWMLSSYMVVNNDAKPWLNVCEVAAAPLP</sequence>
<gene>
    <name evidence="2" type="ORF">K8U61_20405</name>
</gene>
<evidence type="ECO:0000313" key="2">
    <source>
        <dbReference type="EMBL" id="MBZ5740544.1"/>
    </source>
</evidence>
<feature type="signal peptide" evidence="1">
    <location>
        <begin position="1"/>
        <end position="25"/>
    </location>
</feature>
<dbReference type="RefSeq" id="WP_224124906.1">
    <property type="nucleotide sequence ID" value="NZ_JAIQZJ010000015.1"/>
</dbReference>
<evidence type="ECO:0000313" key="3">
    <source>
        <dbReference type="Proteomes" id="UP000780875"/>
    </source>
</evidence>
<proteinExistence type="predicted"/>
<accession>A0ABS7UHN3</accession>
<name>A0ABS7UHN3_9ACTN</name>
<keyword evidence="3" id="KW-1185">Reference proteome</keyword>
<dbReference type="Proteomes" id="UP000780875">
    <property type="component" value="Unassembled WGS sequence"/>
</dbReference>
<evidence type="ECO:0000256" key="1">
    <source>
        <dbReference type="SAM" id="SignalP"/>
    </source>
</evidence>
<feature type="chain" id="PRO_5045681826" description="Secreted protein" evidence="1">
    <location>
        <begin position="26"/>
        <end position="342"/>
    </location>
</feature>
<comment type="caution">
    <text evidence="2">The sequence shown here is derived from an EMBL/GenBank/DDBJ whole genome shotgun (WGS) entry which is preliminary data.</text>
</comment>
<reference evidence="2 3" key="1">
    <citation type="submission" date="2021-09" db="EMBL/GenBank/DDBJ databases">
        <title>Whole genome sequence of Nocardioides sp. GBK3QG-3.</title>
        <authorList>
            <person name="Tuo L."/>
        </authorList>
    </citation>
    <scope>NUCLEOTIDE SEQUENCE [LARGE SCALE GENOMIC DNA]</scope>
    <source>
        <strain evidence="2 3">GBK3QG-3</strain>
    </source>
</reference>
<protein>
    <recommendedName>
        <fullName evidence="4">Secreted protein</fullName>
    </recommendedName>
</protein>
<evidence type="ECO:0008006" key="4">
    <source>
        <dbReference type="Google" id="ProtNLM"/>
    </source>
</evidence>
<dbReference type="EMBL" id="JAIQZJ010000015">
    <property type="protein sequence ID" value="MBZ5740544.1"/>
    <property type="molecule type" value="Genomic_DNA"/>
</dbReference>
<organism evidence="2 3">
    <name type="scientific">Nocardioides mangrovi</name>
    <dbReference type="NCBI Taxonomy" id="2874580"/>
    <lineage>
        <taxon>Bacteria</taxon>
        <taxon>Bacillati</taxon>
        <taxon>Actinomycetota</taxon>
        <taxon>Actinomycetes</taxon>
        <taxon>Propionibacteriales</taxon>
        <taxon>Nocardioidaceae</taxon>
        <taxon>Nocardioides</taxon>
    </lineage>
</organism>
<keyword evidence="1" id="KW-0732">Signal</keyword>